<dbReference type="PROSITE" id="PS51349">
    <property type="entry name" value="FMN_HYDROXY_ACID_DH_2"/>
    <property type="match status" value="1"/>
</dbReference>
<comment type="caution">
    <text evidence="6">The sequence shown here is derived from an EMBL/GenBank/DDBJ whole genome shotgun (WGS) entry which is preliminary data.</text>
</comment>
<evidence type="ECO:0000313" key="7">
    <source>
        <dbReference type="Proteomes" id="UP000572754"/>
    </source>
</evidence>
<dbReference type="InterPro" id="IPR037396">
    <property type="entry name" value="FMN_HAD"/>
</dbReference>
<dbReference type="InterPro" id="IPR000262">
    <property type="entry name" value="FMN-dep_DH"/>
</dbReference>
<evidence type="ECO:0000256" key="3">
    <source>
        <dbReference type="ARBA" id="ARBA00022643"/>
    </source>
</evidence>
<accession>A0A8H5TS21</accession>
<keyword evidence="4" id="KW-0560">Oxidoreductase</keyword>
<evidence type="ECO:0000256" key="2">
    <source>
        <dbReference type="ARBA" id="ARBA00022630"/>
    </source>
</evidence>
<dbReference type="Pfam" id="PF01070">
    <property type="entry name" value="FMN_dh"/>
    <property type="match status" value="1"/>
</dbReference>
<evidence type="ECO:0000256" key="1">
    <source>
        <dbReference type="ARBA" id="ARBA00001917"/>
    </source>
</evidence>
<feature type="domain" description="FMN hydroxy acid dehydrogenase" evidence="5">
    <location>
        <begin position="3"/>
        <end position="201"/>
    </location>
</feature>
<dbReference type="InterPro" id="IPR013785">
    <property type="entry name" value="Aldolase_TIM"/>
</dbReference>
<dbReference type="SUPFAM" id="SSF51395">
    <property type="entry name" value="FMN-linked oxidoreductases"/>
    <property type="match status" value="1"/>
</dbReference>
<keyword evidence="3" id="KW-0288">FMN</keyword>
<evidence type="ECO:0000313" key="6">
    <source>
        <dbReference type="EMBL" id="KAF5674144.1"/>
    </source>
</evidence>
<dbReference type="Proteomes" id="UP000572754">
    <property type="component" value="Unassembled WGS sequence"/>
</dbReference>
<evidence type="ECO:0000256" key="4">
    <source>
        <dbReference type="ARBA" id="ARBA00023002"/>
    </source>
</evidence>
<dbReference type="AlphaFoldDB" id="A0A8H5TS21"/>
<keyword evidence="2" id="KW-0285">Flavoprotein</keyword>
<sequence>MATTSSPPLTLHEVELAAKAKLHQHIYEFYASGSDDEKALCRNGNPLNHHDVALTKEVPFVSKPRVLIDVSRVDTSAKLFGWSSPLPISIAPSAMQKLAGGQGELDVAMVAASMGVNVTLSSQWTPFLKDVQATRKKVMRDDERQAPPPWMQLYLYEDVKESVNLIRRVEALVLTVDTPVLGKGRIWDCKAVMKDEGAVRK</sequence>
<dbReference type="Gene3D" id="3.20.20.70">
    <property type="entry name" value="Aldolase class I"/>
    <property type="match status" value="1"/>
</dbReference>
<reference evidence="7" key="1">
    <citation type="journal article" date="2020" name="BMC Genomics">
        <title>Correction to: Identification and distribution of gene clusters required for synthesis of sphingolipid metabolism inhibitors in diverse species of the filamentous fungus Fusarium.</title>
        <authorList>
            <person name="Kim H.S."/>
            <person name="Lohmar J.M."/>
            <person name="Busman M."/>
            <person name="Brown D.W."/>
            <person name="Naumann T.A."/>
            <person name="Divon H.H."/>
            <person name="Lysoe E."/>
            <person name="Uhlig S."/>
            <person name="Proctor R.H."/>
        </authorList>
    </citation>
    <scope>NUCLEOTIDE SEQUENCE [LARGE SCALE GENOMIC DNA]</scope>
    <source>
        <strain evidence="7">NRRL 25331</strain>
    </source>
</reference>
<dbReference type="PANTHER" id="PTHR10578">
    <property type="entry name" value="S -2-HYDROXY-ACID OXIDASE-RELATED"/>
    <property type="match status" value="1"/>
</dbReference>
<keyword evidence="7" id="KW-1185">Reference proteome</keyword>
<gene>
    <name evidence="6" type="ORF">FCIRC_7839</name>
</gene>
<dbReference type="GO" id="GO:0016491">
    <property type="term" value="F:oxidoreductase activity"/>
    <property type="evidence" value="ECO:0007669"/>
    <property type="project" value="UniProtKB-KW"/>
</dbReference>
<reference evidence="6 7" key="2">
    <citation type="submission" date="2020-05" db="EMBL/GenBank/DDBJ databases">
        <title>Identification and distribution of gene clusters putatively required for synthesis of sphingolipid metabolism inhibitors in phylogenetically diverse species of the filamentous fungus Fusarium.</title>
        <authorList>
            <person name="Kim H.-S."/>
            <person name="Busman M."/>
            <person name="Brown D.W."/>
            <person name="Divon H."/>
            <person name="Uhlig S."/>
            <person name="Proctor R.H."/>
        </authorList>
    </citation>
    <scope>NUCLEOTIDE SEQUENCE [LARGE SCALE GENOMIC DNA]</scope>
    <source>
        <strain evidence="6 7">NRRL 25331</strain>
    </source>
</reference>
<protein>
    <submittedName>
        <fullName evidence="6">L-lactate dehydrogenase (Cytochrome)</fullName>
    </submittedName>
</protein>
<proteinExistence type="predicted"/>
<dbReference type="PANTHER" id="PTHR10578:SF107">
    <property type="entry name" value="2-HYDROXYACID OXIDASE 1"/>
    <property type="match status" value="1"/>
</dbReference>
<dbReference type="EMBL" id="JAAQPE010000254">
    <property type="protein sequence ID" value="KAF5674144.1"/>
    <property type="molecule type" value="Genomic_DNA"/>
</dbReference>
<name>A0A8H5TS21_FUSCI</name>
<evidence type="ECO:0000259" key="5">
    <source>
        <dbReference type="PROSITE" id="PS51349"/>
    </source>
</evidence>
<organism evidence="6 7">
    <name type="scientific">Fusarium circinatum</name>
    <name type="common">Pitch canker fungus</name>
    <name type="synonym">Gibberella circinata</name>
    <dbReference type="NCBI Taxonomy" id="48490"/>
    <lineage>
        <taxon>Eukaryota</taxon>
        <taxon>Fungi</taxon>
        <taxon>Dikarya</taxon>
        <taxon>Ascomycota</taxon>
        <taxon>Pezizomycotina</taxon>
        <taxon>Sordariomycetes</taxon>
        <taxon>Hypocreomycetidae</taxon>
        <taxon>Hypocreales</taxon>
        <taxon>Nectriaceae</taxon>
        <taxon>Fusarium</taxon>
        <taxon>Fusarium fujikuroi species complex</taxon>
    </lineage>
</organism>
<comment type="cofactor">
    <cofactor evidence="1">
        <name>FMN</name>
        <dbReference type="ChEBI" id="CHEBI:58210"/>
    </cofactor>
</comment>